<reference evidence="1 2" key="1">
    <citation type="submission" date="2013-02" db="EMBL/GenBank/DDBJ databases">
        <title>The Genome Sequence of Plasmodium vinckei petteri CR.</title>
        <authorList>
            <consortium name="The Broad Institute Genome Sequencing Platform"/>
            <consortium name="The Broad Institute Genome Sequencing Center for Infectious Disease"/>
            <person name="Neafsey D."/>
            <person name="Cheeseman I."/>
            <person name="Volkman S."/>
            <person name="Adams J."/>
            <person name="Walker B."/>
            <person name="Young S.K."/>
            <person name="Zeng Q."/>
            <person name="Gargeya S."/>
            <person name="Fitzgerald M."/>
            <person name="Haas B."/>
            <person name="Abouelleil A."/>
            <person name="Alvarado L."/>
            <person name="Arachchi H.M."/>
            <person name="Berlin A.M."/>
            <person name="Chapman S.B."/>
            <person name="Dewar J."/>
            <person name="Goldberg J."/>
            <person name="Griggs A."/>
            <person name="Gujja S."/>
            <person name="Hansen M."/>
            <person name="Howarth C."/>
            <person name="Imamovic A."/>
            <person name="Larimer J."/>
            <person name="McCowan C."/>
            <person name="Murphy C."/>
            <person name="Neiman D."/>
            <person name="Pearson M."/>
            <person name="Priest M."/>
            <person name="Roberts A."/>
            <person name="Saif S."/>
            <person name="Shea T."/>
            <person name="Sisk P."/>
            <person name="Sykes S."/>
            <person name="Wortman J."/>
            <person name="Nusbaum C."/>
            <person name="Birren B."/>
        </authorList>
    </citation>
    <scope>NUCLEOTIDE SEQUENCE [LARGE SCALE GENOMIC DNA]</scope>
    <source>
        <strain evidence="1 2">CR</strain>
    </source>
</reference>
<gene>
    <name evidence="1" type="ORF">YYG_01890</name>
</gene>
<proteinExistence type="predicted"/>
<protein>
    <submittedName>
        <fullName evidence="1">Uncharacterized protein</fullName>
    </submittedName>
</protein>
<dbReference type="EMBL" id="KI965397">
    <property type="protein sequence ID" value="EUD72890.1"/>
    <property type="molecule type" value="Genomic_DNA"/>
</dbReference>
<dbReference type="Proteomes" id="UP000030659">
    <property type="component" value="Unassembled WGS sequence"/>
</dbReference>
<organism evidence="1 2">
    <name type="scientific">Plasmodium vinckei petteri</name>
    <dbReference type="NCBI Taxonomy" id="138298"/>
    <lineage>
        <taxon>Eukaryota</taxon>
        <taxon>Sar</taxon>
        <taxon>Alveolata</taxon>
        <taxon>Apicomplexa</taxon>
        <taxon>Aconoidasida</taxon>
        <taxon>Haemosporida</taxon>
        <taxon>Plasmodiidae</taxon>
        <taxon>Plasmodium</taxon>
        <taxon>Plasmodium (Vinckeia)</taxon>
    </lineage>
</organism>
<dbReference type="AlphaFoldDB" id="W7AM41"/>
<sequence>MFVNICYIIGVEKAAIQGLDHANISKGVKNKIKVKEIVKNMNIYFRVYFETILWSKKNEWIYQIAKLVLYKLSCSDVLEMLSKDCIKELLKGLNNIIQNNYRLLLVLKNEFINLLKSKSNYYYLISRYILDIIAHNLERMKITYDKIEDYYITLNSFFSKNNFTELKFWMSLIHAFTSIALYCHDLSNHILATYENVIIQNKYPLILKSIIIENINLIKNISYTKNMV</sequence>
<accession>W7AM41</accession>
<name>W7AM41_PLAVN</name>
<evidence type="ECO:0000313" key="1">
    <source>
        <dbReference type="EMBL" id="EUD72890.1"/>
    </source>
</evidence>
<evidence type="ECO:0000313" key="2">
    <source>
        <dbReference type="Proteomes" id="UP000030659"/>
    </source>
</evidence>